<name>A0ABS3V825_9ACTN</name>
<dbReference type="RefSeq" id="WP_208567377.1">
    <property type="nucleotide sequence ID" value="NZ_JAGFWR010000005.1"/>
</dbReference>
<gene>
    <name evidence="1" type="ORF">JQN83_13045</name>
</gene>
<reference evidence="1 2" key="1">
    <citation type="submission" date="2021-03" db="EMBL/GenBank/DDBJ databases">
        <authorList>
            <person name="Lee D.-H."/>
        </authorList>
    </citation>
    <scope>NUCLEOTIDE SEQUENCE [LARGE SCALE GENOMIC DNA]</scope>
    <source>
        <strain evidence="1 2">MMS20-R2-23</strain>
    </source>
</reference>
<dbReference type="Proteomes" id="UP000671399">
    <property type="component" value="Unassembled WGS sequence"/>
</dbReference>
<sequence length="80" mass="8744">MSDEGRQATPASLEAGDFAREMERVNRALDNVGVLLAGLDQADSARALRNPSYSPLRTLIEQARTSAARVTEYLRAQARP</sequence>
<dbReference type="EMBL" id="JAGFWR010000005">
    <property type="protein sequence ID" value="MBO4161729.1"/>
    <property type="molecule type" value="Genomic_DNA"/>
</dbReference>
<proteinExistence type="predicted"/>
<evidence type="ECO:0000313" key="2">
    <source>
        <dbReference type="Proteomes" id="UP000671399"/>
    </source>
</evidence>
<accession>A0ABS3V825</accession>
<evidence type="ECO:0000313" key="1">
    <source>
        <dbReference type="EMBL" id="MBO4161729.1"/>
    </source>
</evidence>
<comment type="caution">
    <text evidence="1">The sequence shown here is derived from an EMBL/GenBank/DDBJ whole genome shotgun (WGS) entry which is preliminary data.</text>
</comment>
<keyword evidence="2" id="KW-1185">Reference proteome</keyword>
<protein>
    <submittedName>
        <fullName evidence="1">Uncharacterized protein</fullName>
    </submittedName>
</protein>
<organism evidence="1 2">
    <name type="scientific">Micromonospora antibiotica</name>
    <dbReference type="NCBI Taxonomy" id="2807623"/>
    <lineage>
        <taxon>Bacteria</taxon>
        <taxon>Bacillati</taxon>
        <taxon>Actinomycetota</taxon>
        <taxon>Actinomycetes</taxon>
        <taxon>Micromonosporales</taxon>
        <taxon>Micromonosporaceae</taxon>
        <taxon>Micromonospora</taxon>
    </lineage>
</organism>